<dbReference type="Pfam" id="PF00497">
    <property type="entry name" value="SBP_bac_3"/>
    <property type="match status" value="1"/>
</dbReference>
<evidence type="ECO:0000313" key="4">
    <source>
        <dbReference type="EMBL" id="RLY94346.1"/>
    </source>
</evidence>
<feature type="domain" description="Solute-binding protein family 3/N-terminal" evidence="3">
    <location>
        <begin position="40"/>
        <end position="256"/>
    </location>
</feature>
<name>A0A3L9L5S5_9MICC</name>
<feature type="signal peptide" evidence="2">
    <location>
        <begin position="1"/>
        <end position="22"/>
    </location>
</feature>
<accession>A0A3L9L5S5</accession>
<comment type="caution">
    <text evidence="4">The sequence shown here is derived from an EMBL/GenBank/DDBJ whole genome shotgun (WGS) entry which is preliminary data.</text>
</comment>
<reference evidence="4 5" key="1">
    <citation type="submission" date="2018-10" db="EMBL/GenBank/DDBJ databases">
        <title>Kocuria tytonicola, new bacteria from the preen glands of American barn owls (Tyto furcata).</title>
        <authorList>
            <person name="Braun M.S."/>
            <person name="Wang E."/>
            <person name="Zimmermann S."/>
            <person name="Boutin S."/>
            <person name="Wagner H."/>
            <person name="Wink M."/>
        </authorList>
    </citation>
    <scope>NUCLEOTIDE SEQUENCE [LARGE SCALE GENOMIC DNA]</scope>
    <source>
        <strain evidence="4 5">473</strain>
    </source>
</reference>
<keyword evidence="5" id="KW-1185">Reference proteome</keyword>
<dbReference type="PANTHER" id="PTHR35936">
    <property type="entry name" value="MEMBRANE-BOUND LYTIC MUREIN TRANSGLYCOSYLASE F"/>
    <property type="match status" value="1"/>
</dbReference>
<sequence length="256" mass="27086">MATARRSAPVLAAVWAVGLALAGCGSSSGEQAGASGSAGTFTVCTDSPYAPFEFERDGKTVGFDMSLGQEIAHDMGRSLQVAQADFHTLVSGDALDTGRCDAAISGMTITAQRRRDVDFSQPYFNDQIALLTAKDSGITGFGSVGRATVGVQRASSGEQYAKDRKLAVKEFEDVGQMFQALRSGEVEAVSGNISTLSWEAKNHPDLRLAQTVDTNENLGVAVKKGNTEVLGAVNRTLDRVTRDGTVDRLKAEWMGL</sequence>
<evidence type="ECO:0000259" key="3">
    <source>
        <dbReference type="SMART" id="SM00062"/>
    </source>
</evidence>
<keyword evidence="1 2" id="KW-0732">Signal</keyword>
<dbReference type="SMART" id="SM00062">
    <property type="entry name" value="PBPb"/>
    <property type="match status" value="1"/>
</dbReference>
<dbReference type="CDD" id="cd13530">
    <property type="entry name" value="PBP2_peptides_like"/>
    <property type="match status" value="1"/>
</dbReference>
<protein>
    <submittedName>
        <fullName evidence="4">Amino acid ABC transporter substrate-binding protein</fullName>
    </submittedName>
</protein>
<feature type="chain" id="PRO_5039210060" evidence="2">
    <location>
        <begin position="23"/>
        <end position="256"/>
    </location>
</feature>
<proteinExistence type="predicted"/>
<dbReference type="PROSITE" id="PS51257">
    <property type="entry name" value="PROKAR_LIPOPROTEIN"/>
    <property type="match status" value="1"/>
</dbReference>
<evidence type="ECO:0000256" key="2">
    <source>
        <dbReference type="SAM" id="SignalP"/>
    </source>
</evidence>
<dbReference type="AlphaFoldDB" id="A0A3L9L5S5"/>
<dbReference type="RefSeq" id="WP_121864242.1">
    <property type="nucleotide sequence ID" value="NZ_RDEX01000001.1"/>
</dbReference>
<gene>
    <name evidence="4" type="ORF">EAE32_03885</name>
</gene>
<dbReference type="Proteomes" id="UP000277871">
    <property type="component" value="Unassembled WGS sequence"/>
</dbReference>
<dbReference type="PANTHER" id="PTHR35936:SF17">
    <property type="entry name" value="ARGININE-BINDING EXTRACELLULAR PROTEIN ARTP"/>
    <property type="match status" value="1"/>
</dbReference>
<evidence type="ECO:0000313" key="5">
    <source>
        <dbReference type="Proteomes" id="UP000277871"/>
    </source>
</evidence>
<organism evidence="4 5">
    <name type="scientific">Kocuria tytonicola</name>
    <dbReference type="NCBI Taxonomy" id="2055946"/>
    <lineage>
        <taxon>Bacteria</taxon>
        <taxon>Bacillati</taxon>
        <taxon>Actinomycetota</taxon>
        <taxon>Actinomycetes</taxon>
        <taxon>Micrococcales</taxon>
        <taxon>Micrococcaceae</taxon>
        <taxon>Kocuria</taxon>
    </lineage>
</organism>
<evidence type="ECO:0000256" key="1">
    <source>
        <dbReference type="ARBA" id="ARBA00022729"/>
    </source>
</evidence>
<dbReference type="EMBL" id="RDEX01000001">
    <property type="protein sequence ID" value="RLY94346.1"/>
    <property type="molecule type" value="Genomic_DNA"/>
</dbReference>
<dbReference type="InterPro" id="IPR001638">
    <property type="entry name" value="Solute-binding_3/MltF_N"/>
</dbReference>
<dbReference type="SUPFAM" id="SSF53850">
    <property type="entry name" value="Periplasmic binding protein-like II"/>
    <property type="match status" value="1"/>
</dbReference>
<dbReference type="Gene3D" id="3.40.190.10">
    <property type="entry name" value="Periplasmic binding protein-like II"/>
    <property type="match status" value="2"/>
</dbReference>